<dbReference type="AlphaFoldDB" id="A0A9N7YLL8"/>
<accession>A0A9N7YLL8</accession>
<dbReference type="GO" id="GO:0005794">
    <property type="term" value="C:Golgi apparatus"/>
    <property type="evidence" value="ECO:0007669"/>
    <property type="project" value="InterPro"/>
</dbReference>
<dbReference type="EMBL" id="CADEAL010001204">
    <property type="protein sequence ID" value="CAB1430113.1"/>
    <property type="molecule type" value="Genomic_DNA"/>
</dbReference>
<feature type="coiled-coil region" evidence="1">
    <location>
        <begin position="37"/>
        <end position="391"/>
    </location>
</feature>
<dbReference type="PANTHER" id="PTHR18887:SF4">
    <property type="entry name" value="GOLGIN SUBFAMILY B MEMBER 1-LIKE"/>
    <property type="match status" value="1"/>
</dbReference>
<organism evidence="2 3">
    <name type="scientific">Pleuronectes platessa</name>
    <name type="common">European plaice</name>
    <dbReference type="NCBI Taxonomy" id="8262"/>
    <lineage>
        <taxon>Eukaryota</taxon>
        <taxon>Metazoa</taxon>
        <taxon>Chordata</taxon>
        <taxon>Craniata</taxon>
        <taxon>Vertebrata</taxon>
        <taxon>Euteleostomi</taxon>
        <taxon>Actinopterygii</taxon>
        <taxon>Neopterygii</taxon>
        <taxon>Teleostei</taxon>
        <taxon>Neoteleostei</taxon>
        <taxon>Acanthomorphata</taxon>
        <taxon>Carangaria</taxon>
        <taxon>Pleuronectiformes</taxon>
        <taxon>Pleuronectoidei</taxon>
        <taxon>Pleuronectidae</taxon>
        <taxon>Pleuronectes</taxon>
    </lineage>
</organism>
<evidence type="ECO:0000313" key="3">
    <source>
        <dbReference type="Proteomes" id="UP001153269"/>
    </source>
</evidence>
<comment type="caution">
    <text evidence="2">The sequence shown here is derived from an EMBL/GenBank/DDBJ whole genome shotgun (WGS) entry which is preliminary data.</text>
</comment>
<proteinExistence type="predicted"/>
<reference evidence="2" key="1">
    <citation type="submission" date="2020-03" db="EMBL/GenBank/DDBJ databases">
        <authorList>
            <person name="Weist P."/>
        </authorList>
    </citation>
    <scope>NUCLEOTIDE SEQUENCE</scope>
</reference>
<dbReference type="PANTHER" id="PTHR18887">
    <property type="entry name" value="GOLGI-ASSOCIATED PROTEIN GCP360-RELATED"/>
    <property type="match status" value="1"/>
</dbReference>
<keyword evidence="3" id="KW-1185">Reference proteome</keyword>
<evidence type="ECO:0000256" key="1">
    <source>
        <dbReference type="SAM" id="Coils"/>
    </source>
</evidence>
<gene>
    <name evidence="2" type="ORF">PLEPLA_LOCUS18094</name>
</gene>
<keyword evidence="1" id="KW-0175">Coiled coil</keyword>
<sequence length="435" mass="49869">MSGYLEQLQANYRSQVAVYEDRLTSSRYQREKADKGLRGLETKVKSLQIKANKSVQEKEQMAAKMESFKNSMVSLQSERERLMSEYRILEAKSELGLKGKDGSADGEGGAAKGLKHEIRKLLHQMDDLNSENAMLRAQLVRYREDLNQVLSLKDNQLKVLLKKQQEVIKNLENQKAAVDKQHRKSRLDLQKEEEVSDSLKEEISKLISQVSRQEMEISTQKIERASTDVGKVISDLQEAVAAKASECNDLQQKLFSQKTLNDELNANMRLVENETDKKLAEAEDKYNSELDTFEREVELMRNEHETAEQRVAELAKDLLQVEQQLSEAKTQSKDLTAQNESLCKAMAALQNDRDQLIEDFKVLRNRYDEELRETQAALTKVERSLQDATSDLAMFAKERDILIHKVNALDSKDTDAELNKLLDELTKACRRRRGT</sequence>
<evidence type="ECO:0000313" key="2">
    <source>
        <dbReference type="EMBL" id="CAB1430113.1"/>
    </source>
</evidence>
<dbReference type="InterPro" id="IPR026202">
    <property type="entry name" value="GOLGB1"/>
</dbReference>
<protein>
    <submittedName>
        <fullName evidence="2">Uncharacterized protein</fullName>
    </submittedName>
</protein>
<name>A0A9N7YLL8_PLEPL</name>
<dbReference type="Proteomes" id="UP001153269">
    <property type="component" value="Unassembled WGS sequence"/>
</dbReference>